<name>A0ABT4TK12_9ACTN</name>
<accession>A0ABT4TK12</accession>
<sequence>MAITSATYYQITCGLCGHPYEADGGPLLFATRSDAAAAVAADPEWGRTGPGGGQEVCRSCLDGLECERTAHPWRATSRPGLVLCDRCHRFERRENVTGPVLPELPAPPAPGPAPVRWRVRSGAGAPPPF</sequence>
<dbReference type="RefSeq" id="WP_270677008.1">
    <property type="nucleotide sequence ID" value="NZ_JAQFWP010000011.1"/>
</dbReference>
<evidence type="ECO:0000313" key="1">
    <source>
        <dbReference type="EMBL" id="MDA2804462.1"/>
    </source>
</evidence>
<evidence type="ECO:0000313" key="2">
    <source>
        <dbReference type="Proteomes" id="UP001165685"/>
    </source>
</evidence>
<evidence type="ECO:0008006" key="3">
    <source>
        <dbReference type="Google" id="ProtNLM"/>
    </source>
</evidence>
<gene>
    <name evidence="1" type="ORF">O4U47_08060</name>
</gene>
<keyword evidence="2" id="KW-1185">Reference proteome</keyword>
<proteinExistence type="predicted"/>
<protein>
    <recommendedName>
        <fullName evidence="3">GATA-type domain-containing protein</fullName>
    </recommendedName>
</protein>
<comment type="caution">
    <text evidence="1">The sequence shown here is derived from an EMBL/GenBank/DDBJ whole genome shotgun (WGS) entry which is preliminary data.</text>
</comment>
<dbReference type="EMBL" id="JAQFWP010000011">
    <property type="protein sequence ID" value="MDA2804462.1"/>
    <property type="molecule type" value="Genomic_DNA"/>
</dbReference>
<reference evidence="1" key="1">
    <citation type="submission" date="2023-01" db="EMBL/GenBank/DDBJ databases">
        <title>Draft genome sequence of Nocardiopsis sp. LSu2-4 isolated from halophytes.</title>
        <authorList>
            <person name="Duangmal K."/>
            <person name="Chantavorakit T."/>
        </authorList>
    </citation>
    <scope>NUCLEOTIDE SEQUENCE</scope>
    <source>
        <strain evidence="1">LSu2-4</strain>
    </source>
</reference>
<organism evidence="1 2">
    <name type="scientific">Nocardiopsis suaedae</name>
    <dbReference type="NCBI Taxonomy" id="3018444"/>
    <lineage>
        <taxon>Bacteria</taxon>
        <taxon>Bacillati</taxon>
        <taxon>Actinomycetota</taxon>
        <taxon>Actinomycetes</taxon>
        <taxon>Streptosporangiales</taxon>
        <taxon>Nocardiopsidaceae</taxon>
        <taxon>Nocardiopsis</taxon>
    </lineage>
</organism>
<dbReference type="Proteomes" id="UP001165685">
    <property type="component" value="Unassembled WGS sequence"/>
</dbReference>